<comment type="function">
    <text evidence="1 10">Controls the rotational direction of flagella during chemotaxis.</text>
</comment>
<evidence type="ECO:0000256" key="5">
    <source>
        <dbReference type="ARBA" id="ARBA00022500"/>
    </source>
</evidence>
<feature type="transmembrane region" description="Helical" evidence="10">
    <location>
        <begin position="26"/>
        <end position="48"/>
    </location>
</feature>
<dbReference type="OrthoDB" id="4863874at2"/>
<comment type="similarity">
    <text evidence="3 10">Belongs to the FliL family.</text>
</comment>
<protein>
    <recommendedName>
        <fullName evidence="10">Flagellar protein FliL</fullName>
    </recommendedName>
</protein>
<dbReference type="EMBL" id="CP036290">
    <property type="protein sequence ID" value="QDU86498.1"/>
    <property type="molecule type" value="Genomic_DNA"/>
</dbReference>
<evidence type="ECO:0000256" key="9">
    <source>
        <dbReference type="ARBA" id="ARBA00023136"/>
    </source>
</evidence>
<comment type="subcellular location">
    <subcellularLocation>
        <location evidence="2">Cell membrane</location>
        <topology evidence="2">Single-pass membrane protein</topology>
    </subcellularLocation>
</comment>
<evidence type="ECO:0000313" key="12">
    <source>
        <dbReference type="Proteomes" id="UP000319342"/>
    </source>
</evidence>
<evidence type="ECO:0000256" key="3">
    <source>
        <dbReference type="ARBA" id="ARBA00008281"/>
    </source>
</evidence>
<evidence type="ECO:0000256" key="6">
    <source>
        <dbReference type="ARBA" id="ARBA00022692"/>
    </source>
</evidence>
<dbReference type="GO" id="GO:0005886">
    <property type="term" value="C:plasma membrane"/>
    <property type="evidence" value="ECO:0007669"/>
    <property type="project" value="UniProtKB-SubCell"/>
</dbReference>
<sequence>MATKKETPEEAEAEVEANASPKKKKLMIFGGGSAGVIAAAFIAATLAAPSKREYKVFEGPWVASISPDNIQTNLKGENHKRFLVFAAEAYFEAYDEQYAAARVQDPAYLSLVKDVILQVSSRRTVDEVNSEVGKAAFREDLRQSIDPFLFPVQIGKTSTPADRESESGLKMGISAIRSNFRTPLYDGKLYLDVPAGTVRLGRGQPTRFDGTEKDLRVEDEHGRYVFLDVSRLTDGFEGEVMIGVHGKTREILLTHWTTQ</sequence>
<keyword evidence="12" id="KW-1185">Reference proteome</keyword>
<dbReference type="Pfam" id="PF03748">
    <property type="entry name" value="FliL"/>
    <property type="match status" value="1"/>
</dbReference>
<evidence type="ECO:0000313" key="11">
    <source>
        <dbReference type="EMBL" id="QDU86498.1"/>
    </source>
</evidence>
<dbReference type="InterPro" id="IPR005503">
    <property type="entry name" value="FliL"/>
</dbReference>
<name>A0A518D4V6_9BACT</name>
<proteinExistence type="inferred from homology"/>
<dbReference type="RefSeq" id="WP_145191851.1">
    <property type="nucleotide sequence ID" value="NZ_CP036290.1"/>
</dbReference>
<evidence type="ECO:0000256" key="1">
    <source>
        <dbReference type="ARBA" id="ARBA00002254"/>
    </source>
</evidence>
<keyword evidence="7 10" id="KW-0283">Flagellar rotation</keyword>
<evidence type="ECO:0000256" key="2">
    <source>
        <dbReference type="ARBA" id="ARBA00004162"/>
    </source>
</evidence>
<dbReference type="GO" id="GO:0006935">
    <property type="term" value="P:chemotaxis"/>
    <property type="evidence" value="ECO:0007669"/>
    <property type="project" value="UniProtKB-KW"/>
</dbReference>
<dbReference type="GO" id="GO:0009425">
    <property type="term" value="C:bacterial-type flagellum basal body"/>
    <property type="evidence" value="ECO:0007669"/>
    <property type="project" value="InterPro"/>
</dbReference>
<keyword evidence="6 10" id="KW-0812">Transmembrane</keyword>
<organism evidence="11 12">
    <name type="scientific">Rohdeia mirabilis</name>
    <dbReference type="NCBI Taxonomy" id="2528008"/>
    <lineage>
        <taxon>Bacteria</taxon>
        <taxon>Pseudomonadati</taxon>
        <taxon>Planctomycetota</taxon>
        <taxon>Planctomycetia</taxon>
        <taxon>Planctomycetia incertae sedis</taxon>
        <taxon>Rohdeia</taxon>
    </lineage>
</organism>
<reference evidence="11 12" key="1">
    <citation type="submission" date="2019-02" db="EMBL/GenBank/DDBJ databases">
        <title>Deep-cultivation of Planctomycetes and their phenomic and genomic characterization uncovers novel biology.</title>
        <authorList>
            <person name="Wiegand S."/>
            <person name="Jogler M."/>
            <person name="Boedeker C."/>
            <person name="Pinto D."/>
            <person name="Vollmers J."/>
            <person name="Rivas-Marin E."/>
            <person name="Kohn T."/>
            <person name="Peeters S.H."/>
            <person name="Heuer A."/>
            <person name="Rast P."/>
            <person name="Oberbeckmann S."/>
            <person name="Bunk B."/>
            <person name="Jeske O."/>
            <person name="Meyerdierks A."/>
            <person name="Storesund J.E."/>
            <person name="Kallscheuer N."/>
            <person name="Luecker S."/>
            <person name="Lage O.M."/>
            <person name="Pohl T."/>
            <person name="Merkel B.J."/>
            <person name="Hornburger P."/>
            <person name="Mueller R.-W."/>
            <person name="Bruemmer F."/>
            <person name="Labrenz M."/>
            <person name="Spormann A.M."/>
            <person name="Op den Camp H."/>
            <person name="Overmann J."/>
            <person name="Amann R."/>
            <person name="Jetten M.S.M."/>
            <person name="Mascher T."/>
            <person name="Medema M.H."/>
            <person name="Devos D.P."/>
            <person name="Kaster A.-K."/>
            <person name="Ovreas L."/>
            <person name="Rohde M."/>
            <person name="Galperin M.Y."/>
            <person name="Jogler C."/>
        </authorList>
    </citation>
    <scope>NUCLEOTIDE SEQUENCE [LARGE SCALE GENOMIC DNA]</scope>
    <source>
        <strain evidence="11 12">Pla163</strain>
    </source>
</reference>
<evidence type="ECO:0000256" key="10">
    <source>
        <dbReference type="RuleBase" id="RU364125"/>
    </source>
</evidence>
<evidence type="ECO:0000256" key="8">
    <source>
        <dbReference type="ARBA" id="ARBA00022989"/>
    </source>
</evidence>
<dbReference type="Proteomes" id="UP000319342">
    <property type="component" value="Chromosome"/>
</dbReference>
<dbReference type="AlphaFoldDB" id="A0A518D4V6"/>
<evidence type="ECO:0000256" key="7">
    <source>
        <dbReference type="ARBA" id="ARBA00022779"/>
    </source>
</evidence>
<keyword evidence="5 10" id="KW-0145">Chemotaxis</keyword>
<keyword evidence="9 10" id="KW-0472">Membrane</keyword>
<gene>
    <name evidence="11" type="ORF">Pla163_36490</name>
</gene>
<accession>A0A518D4V6</accession>
<dbReference type="GO" id="GO:0071973">
    <property type="term" value="P:bacterial-type flagellum-dependent cell motility"/>
    <property type="evidence" value="ECO:0007669"/>
    <property type="project" value="InterPro"/>
</dbReference>
<keyword evidence="4 10" id="KW-1003">Cell membrane</keyword>
<keyword evidence="8 10" id="KW-1133">Transmembrane helix</keyword>
<evidence type="ECO:0000256" key="4">
    <source>
        <dbReference type="ARBA" id="ARBA00022475"/>
    </source>
</evidence>